<name>A0ABY7YFI1_9XANT</name>
<accession>A0ABY7YFI1</accession>
<reference evidence="1 2" key="1">
    <citation type="submission" date="2021-08" db="EMBL/GenBank/DDBJ databases">
        <title>Genome sequences of Xanthomonas cucurbitae isolates from 5 Midwestern US states.</title>
        <authorList>
            <person name="Hind S.R."/>
        </authorList>
    </citation>
    <scope>NUCLEOTIDE SEQUENCE [LARGE SCALE GENOMIC DNA]</scope>
    <source>
        <strain evidence="1 2">OH_261</strain>
    </source>
</reference>
<evidence type="ECO:0000313" key="1">
    <source>
        <dbReference type="EMBL" id="WDM72643.1"/>
    </source>
</evidence>
<sequence length="81" mass="8803">MYLESFSFSSTGVGHSLAEPAVDPSGHFRAAHVGTAIMQSTIKAALIQYAGNLRRECVGPIERALIVVDFFRSLIEHLARS</sequence>
<dbReference type="RefSeq" id="WP_158251428.1">
    <property type="nucleotide sequence ID" value="NZ_CP082213.1"/>
</dbReference>
<dbReference type="EMBL" id="CP082214">
    <property type="protein sequence ID" value="WDM72643.1"/>
    <property type="molecule type" value="Genomic_DNA"/>
</dbReference>
<gene>
    <name evidence="1" type="ORF">K6978_05685</name>
</gene>
<dbReference type="Proteomes" id="UP001214201">
    <property type="component" value="Chromosome"/>
</dbReference>
<keyword evidence="2" id="KW-1185">Reference proteome</keyword>
<protein>
    <submittedName>
        <fullName evidence="1">Uncharacterized protein</fullName>
    </submittedName>
</protein>
<organism evidence="1 2">
    <name type="scientific">Xanthomonas cucurbitae</name>
    <dbReference type="NCBI Taxonomy" id="56453"/>
    <lineage>
        <taxon>Bacteria</taxon>
        <taxon>Pseudomonadati</taxon>
        <taxon>Pseudomonadota</taxon>
        <taxon>Gammaproteobacteria</taxon>
        <taxon>Lysobacterales</taxon>
        <taxon>Lysobacteraceae</taxon>
        <taxon>Xanthomonas</taxon>
    </lineage>
</organism>
<proteinExistence type="predicted"/>
<evidence type="ECO:0000313" key="2">
    <source>
        <dbReference type="Proteomes" id="UP001214201"/>
    </source>
</evidence>